<gene>
    <name evidence="3" type="ORF">ESP70_006745</name>
</gene>
<keyword evidence="4" id="KW-1185">Reference proteome</keyword>
<dbReference type="Pfam" id="PF13400">
    <property type="entry name" value="Tad"/>
    <property type="match status" value="1"/>
</dbReference>
<dbReference type="InterPro" id="IPR028087">
    <property type="entry name" value="Tad_N"/>
</dbReference>
<feature type="transmembrane region" description="Helical" evidence="1">
    <location>
        <begin position="16"/>
        <end position="37"/>
    </location>
</feature>
<name>A0A5M4FL93_9ACTN</name>
<keyword evidence="1" id="KW-1133">Transmembrane helix</keyword>
<proteinExistence type="predicted"/>
<dbReference type="RefSeq" id="WP_149688505.1">
    <property type="nucleotide sequence ID" value="NZ_SDPQ02000001.1"/>
</dbReference>
<evidence type="ECO:0000256" key="1">
    <source>
        <dbReference type="SAM" id="Phobius"/>
    </source>
</evidence>
<keyword evidence="1" id="KW-0812">Transmembrane</keyword>
<dbReference type="AlphaFoldDB" id="A0A5M4FL93"/>
<accession>A0A5M4FL93</accession>
<evidence type="ECO:0000313" key="4">
    <source>
        <dbReference type="Proteomes" id="UP000380867"/>
    </source>
</evidence>
<comment type="caution">
    <text evidence="3">The sequence shown here is derived from an EMBL/GenBank/DDBJ whole genome shotgun (WGS) entry which is preliminary data.</text>
</comment>
<protein>
    <recommendedName>
        <fullName evidence="2">Putative Flp pilus-assembly TadG-like N-terminal domain-containing protein</fullName>
    </recommendedName>
</protein>
<feature type="domain" description="Putative Flp pilus-assembly TadG-like N-terminal" evidence="2">
    <location>
        <begin position="16"/>
        <end position="57"/>
    </location>
</feature>
<dbReference type="Proteomes" id="UP000380867">
    <property type="component" value="Unassembled WGS sequence"/>
</dbReference>
<dbReference type="OrthoDB" id="5187898at2"/>
<sequence length="396" mass="41448">MIGWFSRRPARSEERGATAVVVGMLMTALVAATGIGIDTSNMAYQRTRIQHAADAAVNAIALDCAQNKSTCSQAGAQSTANYFVTQNSGSGTATIPGTVNSSSASVTVKVDKTVNTGFFGLLGIGSKTVKASATATYSGHPVEGAPMLPMAVPYCMWKANQAPATTPILLRSDLISVVFNVIVQGGALGRLITGLLGELLNVTDSCTSPDGLNLKMLRGPIWLSGIEDALHSTFNWNSSVCNMKVGTIDGFLGSTVSSVIPSNCITKLGSSIKKNQVILVPIYQPSITLDQLGLELVVDVCILSICTYKTKIPPRIGVKVLGFAPFKITGWNFPTNSNLDPNAPLCGAINLLTHPPASVGCQGIQGYFVKSFTRDPDFTYSPTGADFGASSVAISD</sequence>
<evidence type="ECO:0000313" key="3">
    <source>
        <dbReference type="EMBL" id="KAA1400413.1"/>
    </source>
</evidence>
<evidence type="ECO:0000259" key="2">
    <source>
        <dbReference type="Pfam" id="PF13400"/>
    </source>
</evidence>
<organism evidence="3 4">
    <name type="scientific">Aeromicrobium ginsengisoli</name>
    <dbReference type="NCBI Taxonomy" id="363867"/>
    <lineage>
        <taxon>Bacteria</taxon>
        <taxon>Bacillati</taxon>
        <taxon>Actinomycetota</taxon>
        <taxon>Actinomycetes</taxon>
        <taxon>Propionibacteriales</taxon>
        <taxon>Nocardioidaceae</taxon>
        <taxon>Aeromicrobium</taxon>
    </lineage>
</organism>
<reference evidence="3" key="1">
    <citation type="submission" date="2019-09" db="EMBL/GenBank/DDBJ databases">
        <authorList>
            <person name="Li J."/>
        </authorList>
    </citation>
    <scope>NUCLEOTIDE SEQUENCE [LARGE SCALE GENOMIC DNA]</scope>
    <source>
        <strain evidence="3">JCM 14732</strain>
    </source>
</reference>
<keyword evidence="1" id="KW-0472">Membrane</keyword>
<dbReference type="EMBL" id="SDPQ02000001">
    <property type="protein sequence ID" value="KAA1400413.1"/>
    <property type="molecule type" value="Genomic_DNA"/>
</dbReference>